<feature type="signal peptide" evidence="1">
    <location>
        <begin position="1"/>
        <end position="19"/>
    </location>
</feature>
<evidence type="ECO:0000313" key="4">
    <source>
        <dbReference type="EMBL" id="CAA9488376.1"/>
    </source>
</evidence>
<organism evidence="4">
    <name type="scientific">uncultured Sphingomonadaceae bacterium</name>
    <dbReference type="NCBI Taxonomy" id="169976"/>
    <lineage>
        <taxon>Bacteria</taxon>
        <taxon>Pseudomonadati</taxon>
        <taxon>Pseudomonadota</taxon>
        <taxon>Alphaproteobacteria</taxon>
        <taxon>Sphingomonadales</taxon>
        <taxon>Sphingomonadaceae</taxon>
        <taxon>environmental samples</taxon>
    </lineage>
</organism>
<evidence type="ECO:0000259" key="2">
    <source>
        <dbReference type="Pfam" id="PF00326"/>
    </source>
</evidence>
<dbReference type="GO" id="GO:0008239">
    <property type="term" value="F:dipeptidyl-peptidase activity"/>
    <property type="evidence" value="ECO:0007669"/>
    <property type="project" value="TreeGrafter"/>
</dbReference>
<dbReference type="Pfam" id="PF00326">
    <property type="entry name" value="Peptidase_S9"/>
    <property type="match status" value="1"/>
</dbReference>
<accession>A0A6J4SA16</accession>
<dbReference type="GO" id="GO:0006508">
    <property type="term" value="P:proteolysis"/>
    <property type="evidence" value="ECO:0007669"/>
    <property type="project" value="InterPro"/>
</dbReference>
<keyword evidence="1" id="KW-0732">Signal</keyword>
<sequence>MHRLIALLLVVTAAAQARAADLTLDRLFASPALQGAAPRALKLSPDGRLATLLRPRAEDRDRYDLWAVDTATGQARMLVDSAKVGSGAALSEEEKMRRERLRIAGTKGITAYQWAPDGRAILVPIDGDLYLADLAGGVRRLTATTQTETDAKVSAAGRYLSFVRDRNLHVVDLASGAERRLTTDGGGAVGWGSAEFVAQEEMKRDEGHWWSHGDRWVAVARVDESRVPVVTRAAIGAEGTRLVEQRYPAAGAPNAAVDLYVMAPDGSGRVKVDLGPDADVYLARVNWTADGSALLVQLQSRDQKKLDLLRVDPRTGRSAMLFSETAKTWVNLHDNLRPLKDGSLIWSSERSGFPHLFRWRDGRWTQLTRGNWAVEKLAGVDEARGRLYFVGNADGPLEQHLYRVDLKEPGAPVRLTESGWWNNAEMDGGAVRALVTRANPSQPPQVYLADGRGRRLSWIEENRLDAAHPYAPYLPGHATPTFGTLRARDGTELHYKLLSPPRVAGRRYPVFVDVYGGPGARRVTRGWGSTVQQYLVDRGWIVFSLDNRGSADRGKAFEDALHLALGSVEVEDQLAGLAWLKAQPFVDPARVAVSGWSYGGYMVLKLLEAAPGAYAAGVAGAPVTRWELYDTHYTERFLGNPMKDPAPYRAASALEDATKIADPLLLIHGMADDNVVFENTTALVARMQEDKRPFELMVYPGATHAITGEGRQTHLWRTIEVFLERTAKAGAARAETASGDPPAPPAAR</sequence>
<dbReference type="PANTHER" id="PTHR11731:SF193">
    <property type="entry name" value="DIPEPTIDYL PEPTIDASE 9"/>
    <property type="match status" value="1"/>
</dbReference>
<dbReference type="InterPro" id="IPR001375">
    <property type="entry name" value="Peptidase_S9_cat"/>
</dbReference>
<proteinExistence type="predicted"/>
<dbReference type="InterPro" id="IPR002469">
    <property type="entry name" value="Peptidase_S9B_N"/>
</dbReference>
<gene>
    <name evidence="4" type="ORF">AVDCRST_MAG39-601</name>
</gene>
<dbReference type="SUPFAM" id="SSF82171">
    <property type="entry name" value="DPP6 N-terminal domain-like"/>
    <property type="match status" value="1"/>
</dbReference>
<dbReference type="InterPro" id="IPR050278">
    <property type="entry name" value="Serine_Prot_S9B/DPPIV"/>
</dbReference>
<name>A0A6J4SA16_9SPHN</name>
<feature type="domain" description="Peptidase S9 prolyl oligopeptidase catalytic" evidence="2">
    <location>
        <begin position="530"/>
        <end position="728"/>
    </location>
</feature>
<dbReference type="InterPro" id="IPR029058">
    <property type="entry name" value="AB_hydrolase_fold"/>
</dbReference>
<dbReference type="Gene3D" id="2.140.10.30">
    <property type="entry name" value="Dipeptidylpeptidase IV, N-terminal domain"/>
    <property type="match status" value="1"/>
</dbReference>
<evidence type="ECO:0000256" key="1">
    <source>
        <dbReference type="SAM" id="SignalP"/>
    </source>
</evidence>
<dbReference type="SUPFAM" id="SSF53474">
    <property type="entry name" value="alpha/beta-Hydrolases"/>
    <property type="match status" value="1"/>
</dbReference>
<dbReference type="GO" id="GO:0008236">
    <property type="term" value="F:serine-type peptidase activity"/>
    <property type="evidence" value="ECO:0007669"/>
    <property type="project" value="InterPro"/>
</dbReference>
<dbReference type="EMBL" id="CADCVW010000027">
    <property type="protein sequence ID" value="CAA9488376.1"/>
    <property type="molecule type" value="Genomic_DNA"/>
</dbReference>
<dbReference type="Pfam" id="PF00930">
    <property type="entry name" value="DPPIV_N"/>
    <property type="match status" value="1"/>
</dbReference>
<dbReference type="AlphaFoldDB" id="A0A6J4SA16"/>
<feature type="domain" description="Dipeptidylpeptidase IV N-terminal" evidence="3">
    <location>
        <begin position="123"/>
        <end position="444"/>
    </location>
</feature>
<reference evidence="4" key="1">
    <citation type="submission" date="2020-02" db="EMBL/GenBank/DDBJ databases">
        <authorList>
            <person name="Meier V. D."/>
        </authorList>
    </citation>
    <scope>NUCLEOTIDE SEQUENCE</scope>
    <source>
        <strain evidence="4">AVDCRST_MAG39</strain>
    </source>
</reference>
<dbReference type="PANTHER" id="PTHR11731">
    <property type="entry name" value="PROTEASE FAMILY S9B,C DIPEPTIDYL-PEPTIDASE IV-RELATED"/>
    <property type="match status" value="1"/>
</dbReference>
<dbReference type="Gene3D" id="3.40.50.1820">
    <property type="entry name" value="alpha/beta hydrolase"/>
    <property type="match status" value="1"/>
</dbReference>
<evidence type="ECO:0000259" key="3">
    <source>
        <dbReference type="Pfam" id="PF00930"/>
    </source>
</evidence>
<feature type="chain" id="PRO_5027036929" evidence="1">
    <location>
        <begin position="20"/>
        <end position="748"/>
    </location>
</feature>
<protein>
    <submittedName>
        <fullName evidence="4">Dipeptidyl peptidase IV</fullName>
    </submittedName>
</protein>